<feature type="active site" description="Proton donor" evidence="2">
    <location>
        <position position="36"/>
    </location>
</feature>
<dbReference type="EMBL" id="CP032125">
    <property type="protein sequence ID" value="AXX98848.1"/>
    <property type="molecule type" value="Genomic_DNA"/>
</dbReference>
<comment type="similarity">
    <text evidence="2">Belongs to the 2H phosphoesterase superfamily. ThpR family.</text>
</comment>
<dbReference type="NCBIfam" id="TIGR02258">
    <property type="entry name" value="2_5_ligase"/>
    <property type="match status" value="1"/>
</dbReference>
<comment type="catalytic activity">
    <reaction evidence="2">
        <text>a 3'-end 2',3'-cyclophospho-ribonucleotide-RNA + H2O = a 3'-end 2'-phospho-ribonucleotide-RNA + H(+)</text>
        <dbReference type="Rhea" id="RHEA:11828"/>
        <dbReference type="Rhea" id="RHEA-COMP:10464"/>
        <dbReference type="Rhea" id="RHEA-COMP:17353"/>
        <dbReference type="ChEBI" id="CHEBI:15377"/>
        <dbReference type="ChEBI" id="CHEBI:15378"/>
        <dbReference type="ChEBI" id="CHEBI:83064"/>
        <dbReference type="ChEBI" id="CHEBI:173113"/>
        <dbReference type="EC" id="3.1.4.58"/>
    </reaction>
</comment>
<feature type="active site" description="Proton acceptor" evidence="2">
    <location>
        <position position="119"/>
    </location>
</feature>
<accession>A0A347UJ20</accession>
<organism evidence="3 4">
    <name type="scientific">Profundibacter amoris</name>
    <dbReference type="NCBI Taxonomy" id="2171755"/>
    <lineage>
        <taxon>Bacteria</taxon>
        <taxon>Pseudomonadati</taxon>
        <taxon>Pseudomonadota</taxon>
        <taxon>Alphaproteobacteria</taxon>
        <taxon>Rhodobacterales</taxon>
        <taxon>Paracoccaceae</taxon>
        <taxon>Profundibacter</taxon>
    </lineage>
</organism>
<evidence type="ECO:0000256" key="2">
    <source>
        <dbReference type="HAMAP-Rule" id="MF_01940"/>
    </source>
</evidence>
<dbReference type="AlphaFoldDB" id="A0A347UJ20"/>
<feature type="short sequence motif" description="HXTX 2" evidence="2">
    <location>
        <begin position="119"/>
        <end position="122"/>
    </location>
</feature>
<dbReference type="RefSeq" id="WP_118943502.1">
    <property type="nucleotide sequence ID" value="NZ_CP032125.1"/>
</dbReference>
<dbReference type="PANTHER" id="PTHR35561:SF1">
    <property type="entry name" value="RNA 2',3'-CYCLIC PHOSPHODIESTERASE"/>
    <property type="match status" value="1"/>
</dbReference>
<protein>
    <recommendedName>
        <fullName evidence="2">RNA 2',3'-cyclic phosphodiesterase</fullName>
        <shortName evidence="2">RNA 2',3'-CPDase</shortName>
        <ecNumber evidence="2">3.1.4.58</ecNumber>
    </recommendedName>
</protein>
<dbReference type="KEGG" id="pamo:BAR1_13485"/>
<dbReference type="SUPFAM" id="SSF55144">
    <property type="entry name" value="LigT-like"/>
    <property type="match status" value="1"/>
</dbReference>
<dbReference type="OrthoDB" id="9793819at2"/>
<reference evidence="3 4" key="1">
    <citation type="submission" date="2018-09" db="EMBL/GenBank/DDBJ databases">
        <title>Profundibacter amoris BAR1 gen. nov., sp. nov., a new member of the Roseobacter clade isolated at Lokis Castle Vent Field on the Arctic Mid-Oceanic Ridge.</title>
        <authorList>
            <person name="Le Moine Bauer S."/>
            <person name="Sjoeberg A.G."/>
            <person name="L'Haridon S."/>
            <person name="Stokke R."/>
            <person name="Roalkvam I."/>
            <person name="Steen I.H."/>
            <person name="Dahle H."/>
        </authorList>
    </citation>
    <scope>NUCLEOTIDE SEQUENCE [LARGE SCALE GENOMIC DNA]</scope>
    <source>
        <strain evidence="3 4">BAR1</strain>
    </source>
</reference>
<dbReference type="InterPro" id="IPR009097">
    <property type="entry name" value="Cyclic_Pdiesterase"/>
</dbReference>
<evidence type="ECO:0000256" key="1">
    <source>
        <dbReference type="ARBA" id="ARBA00022801"/>
    </source>
</evidence>
<comment type="function">
    <text evidence="2">Hydrolyzes RNA 2',3'-cyclic phosphodiester to an RNA 2'-phosphomonoester.</text>
</comment>
<evidence type="ECO:0000313" key="4">
    <source>
        <dbReference type="Proteomes" id="UP000261704"/>
    </source>
</evidence>
<dbReference type="EC" id="3.1.4.58" evidence="2"/>
<dbReference type="GO" id="GO:0008664">
    <property type="term" value="F:RNA 2',3'-cyclic 3'-phosphodiesterase activity"/>
    <property type="evidence" value="ECO:0007669"/>
    <property type="project" value="UniProtKB-EC"/>
</dbReference>
<keyword evidence="4" id="KW-1185">Reference proteome</keyword>
<dbReference type="PANTHER" id="PTHR35561">
    <property type="entry name" value="RNA 2',3'-CYCLIC PHOSPHODIESTERASE"/>
    <property type="match status" value="1"/>
</dbReference>
<proteinExistence type="inferred from homology"/>
<evidence type="ECO:0000313" key="3">
    <source>
        <dbReference type="EMBL" id="AXX98848.1"/>
    </source>
</evidence>
<sequence>MRIFIALDLPDPLLDQLTALQAGLPAGAPSKRETLHLTLAFAGDHPQEQVEALHDELSLIKAPAFEVQLSGLGTFGNSSPTLLYAGVAENPALAELQRKVVSAIRRTGLPAPKERFHPHVTLARFHRAVDARELAHLGEYLAMHEGFRPPAFPVTSFVLFQSTLHPQGARHDELAHYALAWS</sequence>
<dbReference type="InterPro" id="IPR004175">
    <property type="entry name" value="RNA_CPDase"/>
</dbReference>
<dbReference type="Gene3D" id="3.90.1140.10">
    <property type="entry name" value="Cyclic phosphodiesterase"/>
    <property type="match status" value="1"/>
</dbReference>
<dbReference type="Pfam" id="PF13563">
    <property type="entry name" value="2_5_RNA_ligase2"/>
    <property type="match status" value="1"/>
</dbReference>
<dbReference type="Proteomes" id="UP000261704">
    <property type="component" value="Chromosome"/>
</dbReference>
<dbReference type="HAMAP" id="MF_01940">
    <property type="entry name" value="RNA_CPDase"/>
    <property type="match status" value="1"/>
</dbReference>
<keyword evidence="1 2" id="KW-0378">Hydrolase</keyword>
<dbReference type="GO" id="GO:0004113">
    <property type="term" value="F:2',3'-cyclic-nucleotide 3'-phosphodiesterase activity"/>
    <property type="evidence" value="ECO:0007669"/>
    <property type="project" value="InterPro"/>
</dbReference>
<name>A0A347UJ20_9RHOB</name>
<feature type="short sequence motif" description="HXTX 1" evidence="2">
    <location>
        <begin position="36"/>
        <end position="39"/>
    </location>
</feature>
<gene>
    <name evidence="3" type="primary">thpR</name>
    <name evidence="3" type="ORF">BAR1_13485</name>
</gene>